<accession>A0A2N9JJ73</accession>
<dbReference type="Proteomes" id="UP000238164">
    <property type="component" value="Chromosome 1"/>
</dbReference>
<gene>
    <name evidence="1" type="ORF">MPLG2_2467</name>
</gene>
<organism evidence="1 2">
    <name type="scientific">Micropruina glycogenica</name>
    <dbReference type="NCBI Taxonomy" id="75385"/>
    <lineage>
        <taxon>Bacteria</taxon>
        <taxon>Bacillati</taxon>
        <taxon>Actinomycetota</taxon>
        <taxon>Actinomycetes</taxon>
        <taxon>Propionibacteriales</taxon>
        <taxon>Nocardioidaceae</taxon>
        <taxon>Micropruina</taxon>
    </lineage>
</organism>
<sequence length="290" mass="31703">MLPPELAELDVFATSHARRLGLSDADLRAAVNAQSLVRLKRGWYTAQSLPWPADRHRLLAGIEHAARPDTVPSHYSAAILLGLPVFRPDWATVHLMRTTHGAPQNRDGLVIHKQVASFDQPNVALAVAQTALLCPVSGLMAYDAALHSRLLGTDDFASVIGALEGWTGRANLAVVRRLGDGRRESALESRTALVYDRLRFSVEPQFAVPGTAYIADGRIRGTTVLIECDGDGKYVDQRAVLAEKSRENEIRALGWSMIRVTDDMLDRPRLLYARTQTALRDASISAVPAA</sequence>
<dbReference type="KEGG" id="mgg:MPLG2_2467"/>
<proteinExistence type="predicted"/>
<evidence type="ECO:0000313" key="1">
    <source>
        <dbReference type="EMBL" id="SPD87497.1"/>
    </source>
</evidence>
<dbReference type="AlphaFoldDB" id="A0A2N9JJ73"/>
<keyword evidence="2" id="KW-1185">Reference proteome</keyword>
<name>A0A2N9JJ73_9ACTN</name>
<protein>
    <recommendedName>
        <fullName evidence="3">DUF559 domain-containing protein</fullName>
    </recommendedName>
</protein>
<dbReference type="EMBL" id="LT985188">
    <property type="protein sequence ID" value="SPD87497.1"/>
    <property type="molecule type" value="Genomic_DNA"/>
</dbReference>
<evidence type="ECO:0008006" key="3">
    <source>
        <dbReference type="Google" id="ProtNLM"/>
    </source>
</evidence>
<reference evidence="1 2" key="1">
    <citation type="submission" date="2018-02" db="EMBL/GenBank/DDBJ databases">
        <authorList>
            <person name="Cohen D.B."/>
            <person name="Kent A.D."/>
        </authorList>
    </citation>
    <scope>NUCLEOTIDE SEQUENCE [LARGE SCALE GENOMIC DNA]</scope>
    <source>
        <strain evidence="1">1</strain>
    </source>
</reference>
<evidence type="ECO:0000313" key="2">
    <source>
        <dbReference type="Proteomes" id="UP000238164"/>
    </source>
</evidence>